<keyword evidence="2" id="KW-1185">Reference proteome</keyword>
<name>A0ABW2HQE5_9ACTN</name>
<dbReference type="RefSeq" id="WP_378965662.1">
    <property type="nucleotide sequence ID" value="NZ_JBHTBJ010000004.1"/>
</dbReference>
<evidence type="ECO:0000313" key="2">
    <source>
        <dbReference type="Proteomes" id="UP001596548"/>
    </source>
</evidence>
<reference evidence="2" key="1">
    <citation type="journal article" date="2019" name="Int. J. Syst. Evol. Microbiol.">
        <title>The Global Catalogue of Microorganisms (GCM) 10K type strain sequencing project: providing services to taxonomists for standard genome sequencing and annotation.</title>
        <authorList>
            <consortium name="The Broad Institute Genomics Platform"/>
            <consortium name="The Broad Institute Genome Sequencing Center for Infectious Disease"/>
            <person name="Wu L."/>
            <person name="Ma J."/>
        </authorList>
    </citation>
    <scope>NUCLEOTIDE SEQUENCE [LARGE SCALE GENOMIC DNA]</scope>
    <source>
        <strain evidence="2">XZYJT-10</strain>
    </source>
</reference>
<accession>A0ABW2HQE5</accession>
<protein>
    <recommendedName>
        <fullName evidence="3">Type III secretion system (T3SS) SseB-like protein</fullName>
    </recommendedName>
</protein>
<gene>
    <name evidence="1" type="ORF">ACFQS1_08590</name>
</gene>
<organism evidence="1 2">
    <name type="scientific">Paractinoplanes rhizophilus</name>
    <dbReference type="NCBI Taxonomy" id="1416877"/>
    <lineage>
        <taxon>Bacteria</taxon>
        <taxon>Bacillati</taxon>
        <taxon>Actinomycetota</taxon>
        <taxon>Actinomycetes</taxon>
        <taxon>Micromonosporales</taxon>
        <taxon>Micromonosporaceae</taxon>
        <taxon>Paractinoplanes</taxon>
    </lineage>
</organism>
<dbReference type="EMBL" id="JBHTBJ010000004">
    <property type="protein sequence ID" value="MFC7274034.1"/>
    <property type="molecule type" value="Genomic_DNA"/>
</dbReference>
<evidence type="ECO:0008006" key="3">
    <source>
        <dbReference type="Google" id="ProtNLM"/>
    </source>
</evidence>
<evidence type="ECO:0000313" key="1">
    <source>
        <dbReference type="EMBL" id="MFC7274034.1"/>
    </source>
</evidence>
<sequence>MAQWAVIIPADQWATERLYHNETVTVPGGAGAVAPDDEVLLVADDHVVALTRAAKTSDGADLVLTYVRRSFDDPVPAPSLVAGGGAVPDPAAAPGVAAGGRSVRAPGLVAGGGPVQVEPQEFRRLAAALGGEPGPGTPTWLVSLALPIEATTPADAVRQFWTHVAELGPKELPTYVWPSGDELAMQAFVLGEEANQDPEEDDDED</sequence>
<comment type="caution">
    <text evidence="1">The sequence shown here is derived from an EMBL/GenBank/DDBJ whole genome shotgun (WGS) entry which is preliminary data.</text>
</comment>
<dbReference type="Proteomes" id="UP001596548">
    <property type="component" value="Unassembled WGS sequence"/>
</dbReference>
<proteinExistence type="predicted"/>